<sequence length="455" mass="51147">MKILLTGATGLVGNDVGKQLVERGHTVVAVTRNRIEAQQKLSYKAEIIECDLTRNILSHEAFVGVDAIVNLMGESVDGRWTSKKKEKIRKSRVMASKHLLQNCPEQVKTIVSASAIGLYGDRGEESLTESSEVGQGFLSEVCQLWEGVIMRASIERKVILRLGMVLSRKGGALKKLLSIFNRNLGAELGSGNQWMSFIALDDLVNLICEAVENKQYNGVINAVSGNPVRNKDFTESLCQFLEVKKMPRAPEFALKIALGQMSELVLSSQRVTSSISLELGFAIKYPDLESILNHELSHLKKGCSLFYAEQFIPHGVDEVFDFFSNHENLEKITPSFLNFKIQKASSPKVQQDSIIDYRLKVRGVPVRWRTLIRRWEPPYYFADMQVRGPYAYWDHSHSFKKVVGGTLMVDEVCYKLPLGSLGKLVAAGFVESDVGRIFQFRRKVISTYDFRDKSV</sequence>
<dbReference type="SUPFAM" id="SSF51735">
    <property type="entry name" value="NAD(P)-binding Rossmann-fold domains"/>
    <property type="match status" value="1"/>
</dbReference>
<dbReference type="HOGENOM" id="CLU_047373_0_3_7"/>
<dbReference type="Gene3D" id="3.30.530.20">
    <property type="match status" value="1"/>
</dbReference>
<dbReference type="AlphaFoldDB" id="M4VC68"/>
<keyword evidence="4" id="KW-0131">Cell cycle</keyword>
<dbReference type="Gene3D" id="3.40.50.720">
    <property type="entry name" value="NAD(P)-binding Rossmann-like Domain"/>
    <property type="match status" value="1"/>
</dbReference>
<dbReference type="PATRIC" id="fig|1184267.3.peg.1428"/>
<dbReference type="Pfam" id="PF01370">
    <property type="entry name" value="Epimerase"/>
    <property type="match status" value="1"/>
</dbReference>
<dbReference type="eggNOG" id="COG4276">
    <property type="taxonomic scope" value="Bacteria"/>
</dbReference>
<reference evidence="4 5" key="1">
    <citation type="journal article" date="2013" name="ISME J.">
        <title>By their genes ye shall know them: genomic signatures of predatory bacteria.</title>
        <authorList>
            <person name="Pasternak Z."/>
            <person name="Pietrokovski S."/>
            <person name="Rotem O."/>
            <person name="Gophna U."/>
            <person name="Lurie-Weinberger M.N."/>
            <person name="Jurkevitch E."/>
        </authorList>
    </citation>
    <scope>NUCLEOTIDE SEQUENCE [LARGE SCALE GENOMIC DNA]</scope>
    <source>
        <strain evidence="4 5">JSS</strain>
    </source>
</reference>
<dbReference type="InterPro" id="IPR013549">
    <property type="entry name" value="DUF1731"/>
</dbReference>
<proteinExistence type="inferred from homology"/>
<evidence type="ECO:0000256" key="1">
    <source>
        <dbReference type="ARBA" id="ARBA00009353"/>
    </source>
</evidence>
<evidence type="ECO:0000259" key="3">
    <source>
        <dbReference type="Pfam" id="PF08338"/>
    </source>
</evidence>
<dbReference type="InterPro" id="IPR023393">
    <property type="entry name" value="START-like_dom_sf"/>
</dbReference>
<dbReference type="eggNOG" id="COG1090">
    <property type="taxonomic scope" value="Bacteria"/>
</dbReference>
<dbReference type="InterPro" id="IPR001509">
    <property type="entry name" value="Epimerase_deHydtase"/>
</dbReference>
<dbReference type="EMBL" id="CP003537">
    <property type="protein sequence ID" value="AGH95626.1"/>
    <property type="molecule type" value="Genomic_DNA"/>
</dbReference>
<dbReference type="OrthoDB" id="5287911at2"/>
<organism evidence="4 5">
    <name type="scientific">Pseudobdellovibrio exovorus JSS</name>
    <dbReference type="NCBI Taxonomy" id="1184267"/>
    <lineage>
        <taxon>Bacteria</taxon>
        <taxon>Pseudomonadati</taxon>
        <taxon>Bdellovibrionota</taxon>
        <taxon>Bdellovibrionia</taxon>
        <taxon>Bdellovibrionales</taxon>
        <taxon>Pseudobdellovibrionaceae</taxon>
        <taxon>Pseudobdellovibrio</taxon>
    </lineage>
</organism>
<dbReference type="CDD" id="cd07820">
    <property type="entry name" value="SRPBCC_3"/>
    <property type="match status" value="1"/>
</dbReference>
<dbReference type="NCBIfam" id="TIGR01777">
    <property type="entry name" value="yfcH"/>
    <property type="match status" value="1"/>
</dbReference>
<dbReference type="PANTHER" id="PTHR11092">
    <property type="entry name" value="SUGAR NUCLEOTIDE EPIMERASE RELATED"/>
    <property type="match status" value="1"/>
</dbReference>
<feature type="domain" description="NAD-dependent epimerase/dehydratase" evidence="2">
    <location>
        <begin position="3"/>
        <end position="220"/>
    </location>
</feature>
<dbReference type="PANTHER" id="PTHR11092:SF0">
    <property type="entry name" value="EPIMERASE FAMILY PROTEIN SDR39U1"/>
    <property type="match status" value="1"/>
</dbReference>
<dbReference type="RefSeq" id="WP_015470116.1">
    <property type="nucleotide sequence ID" value="NC_020813.1"/>
</dbReference>
<dbReference type="InterPro" id="IPR010099">
    <property type="entry name" value="SDR39U1"/>
</dbReference>
<keyword evidence="4" id="KW-0132">Cell division</keyword>
<dbReference type="Pfam" id="PF08338">
    <property type="entry name" value="DUF1731"/>
    <property type="match status" value="1"/>
</dbReference>
<feature type="domain" description="DUF1731" evidence="3">
    <location>
        <begin position="249"/>
        <end position="294"/>
    </location>
</feature>
<name>M4VC68_9BACT</name>
<dbReference type="KEGG" id="bex:A11Q_1410"/>
<protein>
    <submittedName>
        <fullName evidence="4">Cell division inhibitor SULA</fullName>
    </submittedName>
</protein>
<evidence type="ECO:0000259" key="2">
    <source>
        <dbReference type="Pfam" id="PF01370"/>
    </source>
</evidence>
<gene>
    <name evidence="4" type="ORF">A11Q_1410</name>
</gene>
<dbReference type="InterPro" id="IPR036291">
    <property type="entry name" value="NAD(P)-bd_dom_sf"/>
</dbReference>
<accession>M4VC68</accession>
<dbReference type="Proteomes" id="UP000012040">
    <property type="component" value="Chromosome"/>
</dbReference>
<evidence type="ECO:0000313" key="4">
    <source>
        <dbReference type="EMBL" id="AGH95626.1"/>
    </source>
</evidence>
<dbReference type="STRING" id="1184267.A11Q_1410"/>
<dbReference type="GO" id="GO:0051301">
    <property type="term" value="P:cell division"/>
    <property type="evidence" value="ECO:0007669"/>
    <property type="project" value="UniProtKB-KW"/>
</dbReference>
<comment type="similarity">
    <text evidence="1">Belongs to the NAD(P)-dependent epimerase/dehydratase family. SDR39U1 subfamily.</text>
</comment>
<keyword evidence="5" id="KW-1185">Reference proteome</keyword>
<dbReference type="SUPFAM" id="SSF55961">
    <property type="entry name" value="Bet v1-like"/>
    <property type="match status" value="1"/>
</dbReference>
<evidence type="ECO:0000313" key="5">
    <source>
        <dbReference type="Proteomes" id="UP000012040"/>
    </source>
</evidence>